<keyword evidence="1" id="KW-0472">Membrane</keyword>
<comment type="caution">
    <text evidence="2">The sequence shown here is derived from an EMBL/GenBank/DDBJ whole genome shotgun (WGS) entry which is preliminary data.</text>
</comment>
<evidence type="ECO:0000313" key="2">
    <source>
        <dbReference type="EMBL" id="MFC0676175.1"/>
    </source>
</evidence>
<keyword evidence="1" id="KW-1133">Transmembrane helix</keyword>
<evidence type="ECO:0000256" key="1">
    <source>
        <dbReference type="SAM" id="Phobius"/>
    </source>
</evidence>
<proteinExistence type="predicted"/>
<name>A0ABV6RGR7_9MICO</name>
<organism evidence="2 3">
    <name type="scientific">Brachybacterium hainanense</name>
    <dbReference type="NCBI Taxonomy" id="1541174"/>
    <lineage>
        <taxon>Bacteria</taxon>
        <taxon>Bacillati</taxon>
        <taxon>Actinomycetota</taxon>
        <taxon>Actinomycetes</taxon>
        <taxon>Micrococcales</taxon>
        <taxon>Dermabacteraceae</taxon>
        <taxon>Brachybacterium</taxon>
    </lineage>
</organism>
<feature type="transmembrane region" description="Helical" evidence="1">
    <location>
        <begin position="150"/>
        <end position="167"/>
    </location>
</feature>
<gene>
    <name evidence="2" type="ORF">ACFFF6_19690</name>
</gene>
<feature type="transmembrane region" description="Helical" evidence="1">
    <location>
        <begin position="12"/>
        <end position="30"/>
    </location>
</feature>
<protein>
    <submittedName>
        <fullName evidence="2">Uncharacterized protein</fullName>
    </submittedName>
</protein>
<reference evidence="2 3" key="1">
    <citation type="submission" date="2024-09" db="EMBL/GenBank/DDBJ databases">
        <authorList>
            <person name="Sun Q."/>
            <person name="Mori K."/>
        </authorList>
    </citation>
    <scope>NUCLEOTIDE SEQUENCE [LARGE SCALE GENOMIC DNA]</scope>
    <source>
        <strain evidence="2 3">CICC 10874</strain>
    </source>
</reference>
<keyword evidence="1" id="KW-0812">Transmembrane</keyword>
<dbReference type="RefSeq" id="WP_376983225.1">
    <property type="nucleotide sequence ID" value="NZ_JBHLSV010000046.1"/>
</dbReference>
<feature type="transmembrane region" description="Helical" evidence="1">
    <location>
        <begin position="78"/>
        <end position="96"/>
    </location>
</feature>
<sequence length="197" mass="20822">MTRLARGLTEVLTPVVPVLVICILCGLHSQPGRLAGLGWGLFAGLFCAAIPYVIVEAGVRRARFSDRQVSRPEQRRRAYLLGIGSVVVGLAAMLLLGAPVLLLWALGTMCAGLLLAAGITLLGIKVSLHLFCLSALLAFLALLLDPRWLLAAPVLLPLLGWARLHLAQHTLREVVLGTLLGPAVTLLGWSLAPLPGG</sequence>
<dbReference type="EMBL" id="JBHLSV010000046">
    <property type="protein sequence ID" value="MFC0676175.1"/>
    <property type="molecule type" value="Genomic_DNA"/>
</dbReference>
<accession>A0ABV6RGR7</accession>
<evidence type="ECO:0000313" key="3">
    <source>
        <dbReference type="Proteomes" id="UP001589793"/>
    </source>
</evidence>
<dbReference type="Proteomes" id="UP001589793">
    <property type="component" value="Unassembled WGS sequence"/>
</dbReference>
<feature type="transmembrane region" description="Helical" evidence="1">
    <location>
        <begin position="102"/>
        <end position="121"/>
    </location>
</feature>
<feature type="transmembrane region" description="Helical" evidence="1">
    <location>
        <begin position="36"/>
        <end position="57"/>
    </location>
</feature>
<feature type="transmembrane region" description="Helical" evidence="1">
    <location>
        <begin position="174"/>
        <end position="192"/>
    </location>
</feature>
<keyword evidence="3" id="KW-1185">Reference proteome</keyword>
<feature type="transmembrane region" description="Helical" evidence="1">
    <location>
        <begin position="128"/>
        <end position="144"/>
    </location>
</feature>